<dbReference type="SUPFAM" id="SSF48208">
    <property type="entry name" value="Six-hairpin glycosidases"/>
    <property type="match status" value="1"/>
</dbReference>
<dbReference type="EMBL" id="CP102294">
    <property type="protein sequence ID" value="UWN57839.1"/>
    <property type="molecule type" value="Genomic_DNA"/>
</dbReference>
<name>A0ABY5V2H7_9BACT</name>
<dbReference type="Gene3D" id="1.50.10.10">
    <property type="match status" value="1"/>
</dbReference>
<dbReference type="InterPro" id="IPR012341">
    <property type="entry name" value="6hp_glycosidase-like_sf"/>
</dbReference>
<gene>
    <name evidence="1" type="ORF">NQ491_03405</name>
</gene>
<proteinExistence type="predicted"/>
<sequence length="754" mass="85281">MSLYCGAVFAAEPSSPERGGWFEMPLEASAEPRDGGDLYLVGGYNSIDAGTVPWGGIVESENLYVGDRAGEVVIVYEDGSQDEVPLVFGCTMWFRAHWLDGGAPFKTDRAEPEMTACLREALCLKGAFEGEPQCVLKIRLRNEPVREIFVRDNPDKRGEPVFTGGYLVPAGTRGTLSGGVPVRADDPFFDMHAVDSRRPDLRTDCLERIVRRLYTFGDDCRRVPPFVYPEEYALARIEFTGDSYANILTRVFHDNVEDIVRNKMLPDGMICESSRGADSWRYDGFGTWVPRAESYTSCMYSRNRPLVLLSMLGLGAEALRTADFLNRWLMYYPEQELYFGEVAIPGHWSVIPNKPLEYSRVLVGVGWPTRYTKERFGEDFQNYGNAEPDGHGMTMMSVANAWLCGGASAAWVRDNWKYVREAVRWIDWTMAHPDLSFNEHGLMYGETEGGMMEFTMFNNMSCFLGLRMYAAMAEKAGRSIEAGRWNALADSLGEAILRYCVRDGKWNTEKFGFFHDPSLTTWAEYVGWDVGSDVPERWYELSRDTYRDDLARYVGDTYMGPRGLGYDHNLISQNALLLDRSADYDRFLRNLARLCYAPRLPKPFIVPECASYSREKDMIRRQGDLGNFVQQNETLRTVMIAAGASKAADGVVKVMPRLPRGWNVHVSGLHVWGGDGATIDYRVDYPRGSRQRAVFRVTDRGDLRALKFRAGPFDCETVTVNGQKCPTELSGDARWAWVTIDALEDGREYTVDIR</sequence>
<keyword evidence="2" id="KW-1185">Reference proteome</keyword>
<reference evidence="1" key="1">
    <citation type="journal article" date="2022" name="Cell">
        <title>Design, construction, and in vivo augmentation of a complex gut microbiome.</title>
        <authorList>
            <person name="Cheng A.G."/>
            <person name="Ho P.Y."/>
            <person name="Aranda-Diaz A."/>
            <person name="Jain S."/>
            <person name="Yu F.B."/>
            <person name="Meng X."/>
            <person name="Wang M."/>
            <person name="Iakiviak M."/>
            <person name="Nagashima K."/>
            <person name="Zhao A."/>
            <person name="Murugkar P."/>
            <person name="Patil A."/>
            <person name="Atabakhsh K."/>
            <person name="Weakley A."/>
            <person name="Yan J."/>
            <person name="Brumbaugh A.R."/>
            <person name="Higginbottom S."/>
            <person name="Dimas A."/>
            <person name="Shiver A.L."/>
            <person name="Deutschbauer A."/>
            <person name="Neff N."/>
            <person name="Sonnenburg J.L."/>
            <person name="Huang K.C."/>
            <person name="Fischbach M.A."/>
        </authorList>
    </citation>
    <scope>NUCLEOTIDE SEQUENCE</scope>
    <source>
        <strain evidence="1">AP11</strain>
    </source>
</reference>
<dbReference type="RefSeq" id="WP_034282450.1">
    <property type="nucleotide sequence ID" value="NZ_CAPH01000003.1"/>
</dbReference>
<dbReference type="Proteomes" id="UP001059295">
    <property type="component" value="Chromosome"/>
</dbReference>
<accession>A0ABY5V2H7</accession>
<dbReference type="GeneID" id="82890749"/>
<evidence type="ECO:0000313" key="1">
    <source>
        <dbReference type="EMBL" id="UWN57839.1"/>
    </source>
</evidence>
<protein>
    <submittedName>
        <fullName evidence="1">Uncharacterized protein</fullName>
    </submittedName>
</protein>
<evidence type="ECO:0000313" key="2">
    <source>
        <dbReference type="Proteomes" id="UP001059295"/>
    </source>
</evidence>
<dbReference type="InterPro" id="IPR008928">
    <property type="entry name" value="6-hairpin_glycosidase_sf"/>
</dbReference>
<organism evidence="1 2">
    <name type="scientific">Alistipes ihumii AP11</name>
    <dbReference type="NCBI Taxonomy" id="1211813"/>
    <lineage>
        <taxon>Bacteria</taxon>
        <taxon>Pseudomonadati</taxon>
        <taxon>Bacteroidota</taxon>
        <taxon>Bacteroidia</taxon>
        <taxon>Bacteroidales</taxon>
        <taxon>Rikenellaceae</taxon>
        <taxon>Alistipes</taxon>
    </lineage>
</organism>